<dbReference type="GO" id="GO:0016758">
    <property type="term" value="F:hexosyltransferase activity"/>
    <property type="evidence" value="ECO:0007669"/>
    <property type="project" value="InterPro"/>
</dbReference>
<dbReference type="InterPro" id="IPR002213">
    <property type="entry name" value="UDP_glucos_trans"/>
</dbReference>
<dbReference type="GO" id="GO:0008194">
    <property type="term" value="F:UDP-glycosyltransferase activity"/>
    <property type="evidence" value="ECO:0007669"/>
    <property type="project" value="InterPro"/>
</dbReference>
<organism evidence="3 4">
    <name type="scientific">Ornithinimicrobium pratense</name>
    <dbReference type="NCBI Taxonomy" id="2593973"/>
    <lineage>
        <taxon>Bacteria</taxon>
        <taxon>Bacillati</taxon>
        <taxon>Actinomycetota</taxon>
        <taxon>Actinomycetes</taxon>
        <taxon>Micrococcales</taxon>
        <taxon>Ornithinimicrobiaceae</taxon>
        <taxon>Ornithinimicrobium</taxon>
    </lineage>
</organism>
<evidence type="ECO:0000313" key="4">
    <source>
        <dbReference type="Proteomes" id="UP000326546"/>
    </source>
</evidence>
<dbReference type="FunFam" id="3.40.50.2000:FF:000009">
    <property type="entry name" value="Sterol 3-beta-glucosyltransferase UGT80A2"/>
    <property type="match status" value="1"/>
</dbReference>
<dbReference type="EMBL" id="CP044427">
    <property type="protein sequence ID" value="QFG69984.1"/>
    <property type="molecule type" value="Genomic_DNA"/>
</dbReference>
<dbReference type="PANTHER" id="PTHR48050:SF13">
    <property type="entry name" value="STEROL 3-BETA-GLUCOSYLTRANSFERASE UGT80A2"/>
    <property type="match status" value="1"/>
</dbReference>
<dbReference type="SUPFAM" id="SSF53756">
    <property type="entry name" value="UDP-Glycosyltransferase/glycogen phosphorylase"/>
    <property type="match status" value="1"/>
</dbReference>
<reference evidence="3 4" key="1">
    <citation type="submission" date="2019-09" db="EMBL/GenBank/DDBJ databases">
        <title>Serinicoccus pratensis sp. nov., isolated from meadow soil.</title>
        <authorList>
            <person name="Zhang W."/>
        </authorList>
    </citation>
    <scope>NUCLEOTIDE SEQUENCE [LARGE SCALE GENOMIC DNA]</scope>
    <source>
        <strain evidence="3 4">W204</strain>
    </source>
</reference>
<evidence type="ECO:0000259" key="2">
    <source>
        <dbReference type="Pfam" id="PF06722"/>
    </source>
</evidence>
<dbReference type="Proteomes" id="UP000326546">
    <property type="component" value="Chromosome"/>
</dbReference>
<name>A0A5J6V9G9_9MICO</name>
<evidence type="ECO:0000259" key="1">
    <source>
        <dbReference type="Pfam" id="PF03033"/>
    </source>
</evidence>
<dbReference type="KEGG" id="serw:FY030_15845"/>
<dbReference type="OrthoDB" id="3253247at2"/>
<proteinExistence type="predicted"/>
<keyword evidence="3" id="KW-0808">Transferase</keyword>
<sequence>MRIAMLAAGSRGDYQPVLAVARGLAARGHEVGVTATSDFVGLVRKAGVRPEEVAVDAMGYYRDDALRQGMPVGLAAQLELLREVARALAPAVRATMTDLLPRYDALVTTAMTSAWAGMVGGPRKPQVLMMFVPAIPSAWGDSSLFSVRPGRSVHNLAAGVRAMGPAMRLASADPAATWRERLRGLRQLATSPVFVANSAQIVTPRRVGGRLVRATGYPFRDLPEGSALPAPVADFLDAGAAPVYVGLGSHTVPTVREAMRHTVDAALGLGHRAVVQRGSGLEEEAGYDDRVLFVGDAPHELLFARTAAVVHHGGAGTTAQALRASRPQVLMPFTMDQPFFARRVHEIGVGSRPVPTSEATPDRLRAALETALDPAVADRAAEVGFLVRQEDGVGGAVAFIEGELLR</sequence>
<dbReference type="GO" id="GO:0033072">
    <property type="term" value="P:vancomycin biosynthetic process"/>
    <property type="evidence" value="ECO:0007669"/>
    <property type="project" value="UniProtKB-ARBA"/>
</dbReference>
<dbReference type="Pfam" id="PF06722">
    <property type="entry name" value="EryCIII-like_C"/>
    <property type="match status" value="1"/>
</dbReference>
<gene>
    <name evidence="3" type="ORF">FY030_15845</name>
</gene>
<dbReference type="AlphaFoldDB" id="A0A5J6V9G9"/>
<keyword evidence="4" id="KW-1185">Reference proteome</keyword>
<accession>A0A5J6V9G9</accession>
<dbReference type="CDD" id="cd03784">
    <property type="entry name" value="GT1_Gtf-like"/>
    <property type="match status" value="1"/>
</dbReference>
<protein>
    <submittedName>
        <fullName evidence="3">Glycosyltransferase family 1 protein</fullName>
    </submittedName>
</protein>
<evidence type="ECO:0000313" key="3">
    <source>
        <dbReference type="EMBL" id="QFG69984.1"/>
    </source>
</evidence>
<dbReference type="InterPro" id="IPR004276">
    <property type="entry name" value="GlycoTrans_28_N"/>
</dbReference>
<feature type="domain" description="Erythromycin biosynthesis protein CIII-like C-terminal" evidence="2">
    <location>
        <begin position="289"/>
        <end position="379"/>
    </location>
</feature>
<dbReference type="Pfam" id="PF03033">
    <property type="entry name" value="Glyco_transf_28"/>
    <property type="match status" value="1"/>
</dbReference>
<feature type="domain" description="Glycosyltransferase family 28 N-terminal" evidence="1">
    <location>
        <begin position="3"/>
        <end position="60"/>
    </location>
</feature>
<dbReference type="InterPro" id="IPR010610">
    <property type="entry name" value="EryCIII-like_C"/>
</dbReference>
<dbReference type="Gene3D" id="3.40.50.2000">
    <property type="entry name" value="Glycogen Phosphorylase B"/>
    <property type="match status" value="2"/>
</dbReference>
<dbReference type="PANTHER" id="PTHR48050">
    <property type="entry name" value="STEROL 3-BETA-GLUCOSYLTRANSFERASE"/>
    <property type="match status" value="1"/>
</dbReference>
<dbReference type="InterPro" id="IPR050426">
    <property type="entry name" value="Glycosyltransferase_28"/>
</dbReference>
<dbReference type="RefSeq" id="WP_158062478.1">
    <property type="nucleotide sequence ID" value="NZ_CP044427.1"/>
</dbReference>
<dbReference type="GO" id="GO:0005975">
    <property type="term" value="P:carbohydrate metabolic process"/>
    <property type="evidence" value="ECO:0007669"/>
    <property type="project" value="InterPro"/>
</dbReference>